<feature type="transmembrane region" description="Helical" evidence="6">
    <location>
        <begin position="12"/>
        <end position="31"/>
    </location>
</feature>
<organism evidence="8 9">
    <name type="scientific">Paracidovorax valerianellae</name>
    <dbReference type="NCBI Taxonomy" id="187868"/>
    <lineage>
        <taxon>Bacteria</taxon>
        <taxon>Pseudomonadati</taxon>
        <taxon>Pseudomonadota</taxon>
        <taxon>Betaproteobacteria</taxon>
        <taxon>Burkholderiales</taxon>
        <taxon>Comamonadaceae</taxon>
        <taxon>Paracidovorax</taxon>
    </lineage>
</organism>
<feature type="transmembrane region" description="Helical" evidence="6">
    <location>
        <begin position="72"/>
        <end position="94"/>
    </location>
</feature>
<keyword evidence="9" id="KW-1185">Reference proteome</keyword>
<dbReference type="GO" id="GO:0005886">
    <property type="term" value="C:plasma membrane"/>
    <property type="evidence" value="ECO:0007669"/>
    <property type="project" value="TreeGrafter"/>
</dbReference>
<feature type="transmembrane region" description="Helical" evidence="6">
    <location>
        <begin position="37"/>
        <end position="60"/>
    </location>
</feature>
<gene>
    <name evidence="8" type="ORF">SAMN05192589_10454</name>
</gene>
<evidence type="ECO:0000256" key="3">
    <source>
        <dbReference type="ARBA" id="ARBA00022692"/>
    </source>
</evidence>
<protein>
    <submittedName>
        <fullName evidence="8">Putative flippase GtrA (Transmembrane translocase of bactoprenol-linked glucose)</fullName>
    </submittedName>
</protein>
<dbReference type="RefSeq" id="WP_092742144.1">
    <property type="nucleotide sequence ID" value="NZ_FMZC01000004.1"/>
</dbReference>
<evidence type="ECO:0000256" key="4">
    <source>
        <dbReference type="ARBA" id="ARBA00022989"/>
    </source>
</evidence>
<dbReference type="AlphaFoldDB" id="A0A1G6R741"/>
<evidence type="ECO:0000256" key="5">
    <source>
        <dbReference type="ARBA" id="ARBA00023136"/>
    </source>
</evidence>
<dbReference type="InterPro" id="IPR051401">
    <property type="entry name" value="GtrA_CellWall_Glycosyl"/>
</dbReference>
<dbReference type="PANTHER" id="PTHR38459:SF1">
    <property type="entry name" value="PROPHAGE BACTOPRENOL-LINKED GLUCOSE TRANSLOCASE HOMOLOG"/>
    <property type="match status" value="1"/>
</dbReference>
<dbReference type="EMBL" id="FMZC01000004">
    <property type="protein sequence ID" value="SDD00104.1"/>
    <property type="molecule type" value="Genomic_DNA"/>
</dbReference>
<dbReference type="Pfam" id="PF04138">
    <property type="entry name" value="GtrA_DPMS_TM"/>
    <property type="match status" value="1"/>
</dbReference>
<keyword evidence="3 6" id="KW-0812">Transmembrane</keyword>
<dbReference type="PANTHER" id="PTHR38459">
    <property type="entry name" value="PROPHAGE BACTOPRENOL-LINKED GLUCOSE TRANSLOCASE HOMOLOG"/>
    <property type="match status" value="1"/>
</dbReference>
<evidence type="ECO:0000256" key="2">
    <source>
        <dbReference type="ARBA" id="ARBA00009399"/>
    </source>
</evidence>
<accession>A0A1G6R741</accession>
<evidence type="ECO:0000256" key="6">
    <source>
        <dbReference type="SAM" id="Phobius"/>
    </source>
</evidence>
<name>A0A1G6R741_9BURK</name>
<feature type="domain" description="GtrA/DPMS transmembrane" evidence="7">
    <location>
        <begin position="13"/>
        <end position="132"/>
    </location>
</feature>
<keyword evidence="4 6" id="KW-1133">Transmembrane helix</keyword>
<comment type="similarity">
    <text evidence="2">Belongs to the GtrA family.</text>
</comment>
<dbReference type="InterPro" id="IPR007267">
    <property type="entry name" value="GtrA_DPMS_TM"/>
</dbReference>
<dbReference type="OrthoDB" id="7060875at2"/>
<reference evidence="8 9" key="1">
    <citation type="submission" date="2016-10" db="EMBL/GenBank/DDBJ databases">
        <authorList>
            <person name="de Groot N.N."/>
        </authorList>
    </citation>
    <scope>NUCLEOTIDE SEQUENCE [LARGE SCALE GENOMIC DNA]</scope>
    <source>
        <strain evidence="8 9">DSM 16619</strain>
    </source>
</reference>
<dbReference type="GO" id="GO:0000271">
    <property type="term" value="P:polysaccharide biosynthetic process"/>
    <property type="evidence" value="ECO:0007669"/>
    <property type="project" value="InterPro"/>
</dbReference>
<evidence type="ECO:0000313" key="8">
    <source>
        <dbReference type="EMBL" id="SDD00104.1"/>
    </source>
</evidence>
<sequence length="136" mass="14702">MLAQFRSRQFVAFLVTGGVAALANFIARIVLNQWMPFSYAVVLAYGVGMVTAFLLARAFVFQGSQQSVHKSAAFFVLVNLVAVAQTWAVSVLLARQVLPALGVTAFVPEIAHAVGVAVPVFTSYLGHKRWSFADRA</sequence>
<evidence type="ECO:0000313" key="9">
    <source>
        <dbReference type="Proteomes" id="UP000198781"/>
    </source>
</evidence>
<feature type="transmembrane region" description="Helical" evidence="6">
    <location>
        <begin position="100"/>
        <end position="125"/>
    </location>
</feature>
<comment type="subcellular location">
    <subcellularLocation>
        <location evidence="1">Membrane</location>
        <topology evidence="1">Multi-pass membrane protein</topology>
    </subcellularLocation>
</comment>
<dbReference type="Proteomes" id="UP000198781">
    <property type="component" value="Unassembled WGS sequence"/>
</dbReference>
<keyword evidence="5 6" id="KW-0472">Membrane</keyword>
<evidence type="ECO:0000259" key="7">
    <source>
        <dbReference type="Pfam" id="PF04138"/>
    </source>
</evidence>
<proteinExistence type="inferred from homology"/>
<evidence type="ECO:0000256" key="1">
    <source>
        <dbReference type="ARBA" id="ARBA00004141"/>
    </source>
</evidence>
<dbReference type="STRING" id="187868.SAMN05192589_10454"/>